<name>A0A1N7F0P9_9EURY</name>
<dbReference type="RefSeq" id="WP_076433085.1">
    <property type="nucleotide sequence ID" value="NZ_FTNO01000007.1"/>
</dbReference>
<keyword evidence="1" id="KW-0238">DNA-binding</keyword>
<sequence length="161" mass="18392">MTASRSEGMDEIDRIVLGILASNPRMPYSDISSLLEERGYEMSSEGIRYRVQNLFDTTSTFFMIDPKEHDWLVLRTALTVVDEPDAKERAIETLRDDPFWFISSGFGSFDIYAVAIAPTTNEIDDLLNDLRGIDLIADVEYFIETHRTVDINKYLPILDSV</sequence>
<evidence type="ECO:0000313" key="2">
    <source>
        <dbReference type="Proteomes" id="UP000186914"/>
    </source>
</evidence>
<organism evidence="1 2">
    <name type="scientific">Haladaptatus litoreus</name>
    <dbReference type="NCBI Taxonomy" id="553468"/>
    <lineage>
        <taxon>Archaea</taxon>
        <taxon>Methanobacteriati</taxon>
        <taxon>Methanobacteriota</taxon>
        <taxon>Stenosarchaea group</taxon>
        <taxon>Halobacteria</taxon>
        <taxon>Halobacteriales</taxon>
        <taxon>Haladaptataceae</taxon>
        <taxon>Haladaptatus</taxon>
    </lineage>
</organism>
<accession>A0A1N7F0P9</accession>
<dbReference type="Gene3D" id="1.10.10.10">
    <property type="entry name" value="Winged helix-like DNA-binding domain superfamily/Winged helix DNA-binding domain"/>
    <property type="match status" value="1"/>
</dbReference>
<dbReference type="EMBL" id="FTNO01000007">
    <property type="protein sequence ID" value="SIR93906.1"/>
    <property type="molecule type" value="Genomic_DNA"/>
</dbReference>
<dbReference type="AlphaFoldDB" id="A0A1N7F0P9"/>
<reference evidence="2" key="1">
    <citation type="submission" date="2017-01" db="EMBL/GenBank/DDBJ databases">
        <authorList>
            <person name="Varghese N."/>
            <person name="Submissions S."/>
        </authorList>
    </citation>
    <scope>NUCLEOTIDE SEQUENCE [LARGE SCALE GENOMIC DNA]</scope>
    <source>
        <strain evidence="2">CGMCC 1.7737</strain>
    </source>
</reference>
<dbReference type="Proteomes" id="UP000186914">
    <property type="component" value="Unassembled WGS sequence"/>
</dbReference>
<proteinExistence type="predicted"/>
<dbReference type="OrthoDB" id="193419at2157"/>
<gene>
    <name evidence="1" type="ORF">SAMN05421858_4695</name>
</gene>
<evidence type="ECO:0000313" key="1">
    <source>
        <dbReference type="EMBL" id="SIR93906.1"/>
    </source>
</evidence>
<protein>
    <submittedName>
        <fullName evidence="1">DNA-binding transcriptional regulator, Lrp family</fullName>
    </submittedName>
</protein>
<dbReference type="InterPro" id="IPR036388">
    <property type="entry name" value="WH-like_DNA-bd_sf"/>
</dbReference>
<dbReference type="GO" id="GO:0003677">
    <property type="term" value="F:DNA binding"/>
    <property type="evidence" value="ECO:0007669"/>
    <property type="project" value="UniProtKB-KW"/>
</dbReference>
<keyword evidence="2" id="KW-1185">Reference proteome</keyword>